<feature type="non-terminal residue" evidence="2">
    <location>
        <position position="1"/>
    </location>
</feature>
<dbReference type="RefSeq" id="WP_408015991.1">
    <property type="nucleotide sequence ID" value="NZ_JAUZMZ010000347.1"/>
</dbReference>
<dbReference type="SUPFAM" id="SSF46785">
    <property type="entry name" value="Winged helix' DNA-binding domain"/>
    <property type="match status" value="1"/>
</dbReference>
<dbReference type="InterPro" id="IPR011991">
    <property type="entry name" value="ArsR-like_HTH"/>
</dbReference>
<feature type="compositionally biased region" description="Basic and acidic residues" evidence="1">
    <location>
        <begin position="68"/>
        <end position="78"/>
    </location>
</feature>
<dbReference type="InterPro" id="IPR036390">
    <property type="entry name" value="WH_DNA-bd_sf"/>
</dbReference>
<proteinExistence type="predicted"/>
<evidence type="ECO:0000313" key="2">
    <source>
        <dbReference type="EMBL" id="MEE2035510.1"/>
    </source>
</evidence>
<dbReference type="EMBL" id="JAUZMZ010000347">
    <property type="protein sequence ID" value="MEE2035510.1"/>
    <property type="molecule type" value="Genomic_DNA"/>
</dbReference>
<sequence length="78" mass="8912">SQHLKVLRDAGFVRVHKDGTRRLYRLDPAPLTALEDWMAGLRPLPAPALDALGTEIARGKRERRRRTATTDEKHRRSS</sequence>
<gene>
    <name evidence="2" type="ORF">Q8814_25990</name>
</gene>
<dbReference type="InterPro" id="IPR036388">
    <property type="entry name" value="WH-like_DNA-bd_sf"/>
</dbReference>
<protein>
    <submittedName>
        <fullName evidence="2">Transcriptional regulator</fullName>
    </submittedName>
</protein>
<dbReference type="Gene3D" id="1.10.10.10">
    <property type="entry name" value="Winged helix-like DNA-binding domain superfamily/Winged helix DNA-binding domain"/>
    <property type="match status" value="1"/>
</dbReference>
<evidence type="ECO:0000256" key="1">
    <source>
        <dbReference type="SAM" id="MobiDB-lite"/>
    </source>
</evidence>
<feature type="region of interest" description="Disordered" evidence="1">
    <location>
        <begin position="52"/>
        <end position="78"/>
    </location>
</feature>
<evidence type="ECO:0000313" key="3">
    <source>
        <dbReference type="Proteomes" id="UP001331936"/>
    </source>
</evidence>
<name>A0ABU7JZS1_9NOCA</name>
<organism evidence="2 3">
    <name type="scientific">Rhodococcus chondri</name>
    <dbReference type="NCBI Taxonomy" id="3065941"/>
    <lineage>
        <taxon>Bacteria</taxon>
        <taxon>Bacillati</taxon>
        <taxon>Actinomycetota</taxon>
        <taxon>Actinomycetes</taxon>
        <taxon>Mycobacteriales</taxon>
        <taxon>Nocardiaceae</taxon>
        <taxon>Rhodococcus</taxon>
    </lineage>
</organism>
<accession>A0ABU7JZS1</accession>
<dbReference type="Proteomes" id="UP001331936">
    <property type="component" value="Unassembled WGS sequence"/>
</dbReference>
<comment type="caution">
    <text evidence="2">The sequence shown here is derived from an EMBL/GenBank/DDBJ whole genome shotgun (WGS) entry which is preliminary data.</text>
</comment>
<dbReference type="CDD" id="cd00090">
    <property type="entry name" value="HTH_ARSR"/>
    <property type="match status" value="1"/>
</dbReference>
<reference evidence="2 3" key="1">
    <citation type="submission" date="2023-08" db="EMBL/GenBank/DDBJ databases">
        <authorList>
            <person name="Girao M."/>
            <person name="Carvalho M.F."/>
        </authorList>
    </citation>
    <scope>NUCLEOTIDE SEQUENCE [LARGE SCALE GENOMIC DNA]</scope>
    <source>
        <strain evidence="2 3">CC-R104</strain>
    </source>
</reference>
<keyword evidence="3" id="KW-1185">Reference proteome</keyword>